<dbReference type="InterPro" id="IPR016182">
    <property type="entry name" value="Cu_amine_oxidase_N-reg"/>
</dbReference>
<proteinExistence type="predicted"/>
<accession>A0A7W8AEW4</accession>
<evidence type="ECO:0000313" key="3">
    <source>
        <dbReference type="EMBL" id="MBB5083523.1"/>
    </source>
</evidence>
<dbReference type="GO" id="GO:0048038">
    <property type="term" value="F:quinone binding"/>
    <property type="evidence" value="ECO:0007669"/>
    <property type="project" value="InterPro"/>
</dbReference>
<keyword evidence="4" id="KW-1185">Reference proteome</keyword>
<dbReference type="GO" id="GO:0005507">
    <property type="term" value="F:copper ion binding"/>
    <property type="evidence" value="ECO:0007669"/>
    <property type="project" value="InterPro"/>
</dbReference>
<evidence type="ECO:0000256" key="1">
    <source>
        <dbReference type="SAM" id="MobiDB-lite"/>
    </source>
</evidence>
<dbReference type="SUPFAM" id="SSF54416">
    <property type="entry name" value="Amine oxidase N-terminal region"/>
    <property type="match status" value="1"/>
</dbReference>
<dbReference type="Gene3D" id="3.10.450.40">
    <property type="match status" value="1"/>
</dbReference>
<organism evidence="3 4">
    <name type="scientific">Nonomuraea endophytica</name>
    <dbReference type="NCBI Taxonomy" id="714136"/>
    <lineage>
        <taxon>Bacteria</taxon>
        <taxon>Bacillati</taxon>
        <taxon>Actinomycetota</taxon>
        <taxon>Actinomycetes</taxon>
        <taxon>Streptosporangiales</taxon>
        <taxon>Streptosporangiaceae</taxon>
        <taxon>Nonomuraea</taxon>
    </lineage>
</organism>
<name>A0A7W8AEW4_9ACTN</name>
<dbReference type="GO" id="GO:0009308">
    <property type="term" value="P:amine metabolic process"/>
    <property type="evidence" value="ECO:0007669"/>
    <property type="project" value="InterPro"/>
</dbReference>
<gene>
    <name evidence="3" type="ORF">HNR40_009027</name>
</gene>
<comment type="caution">
    <text evidence="3">The sequence shown here is derived from an EMBL/GenBank/DDBJ whole genome shotgun (WGS) entry which is preliminary data.</text>
</comment>
<protein>
    <recommendedName>
        <fullName evidence="5">Tat pathway signal sequence domain protein</fullName>
    </recommendedName>
</protein>
<feature type="region of interest" description="Disordered" evidence="1">
    <location>
        <begin position="32"/>
        <end position="57"/>
    </location>
</feature>
<feature type="signal peptide" evidence="2">
    <location>
        <begin position="1"/>
        <end position="20"/>
    </location>
</feature>
<dbReference type="AlphaFoldDB" id="A0A7W8AEW4"/>
<sequence length="217" mass="23400">MRRVVVVAAAATGVSLFAGAAVLLTGEDAPEAARTARTAPSPGDPLTPGEISRAGTIATGPSQEHMKAGRVELLYVERDDDKAEDDRRAEAYLYDYADDSLIVRTVDLGDNKIVRETRGKGVQPPPSRREETTAAELLLAHPKLGRGVRRAYANAAGRELRSAADLGLRGLIYSQPGGPCATHRCVRLFVRLPDGKHLDTSRIVIDLSAKKVHTLEW</sequence>
<keyword evidence="2" id="KW-0732">Signal</keyword>
<evidence type="ECO:0000313" key="4">
    <source>
        <dbReference type="Proteomes" id="UP000568380"/>
    </source>
</evidence>
<dbReference type="GO" id="GO:0008131">
    <property type="term" value="F:primary methylamine oxidase activity"/>
    <property type="evidence" value="ECO:0007669"/>
    <property type="project" value="InterPro"/>
</dbReference>
<feature type="chain" id="PRO_5031177550" description="Tat pathway signal sequence domain protein" evidence="2">
    <location>
        <begin position="21"/>
        <end position="217"/>
    </location>
</feature>
<dbReference type="EMBL" id="JACHIN010000017">
    <property type="protein sequence ID" value="MBB5083523.1"/>
    <property type="molecule type" value="Genomic_DNA"/>
</dbReference>
<dbReference type="Proteomes" id="UP000568380">
    <property type="component" value="Unassembled WGS sequence"/>
</dbReference>
<evidence type="ECO:0008006" key="5">
    <source>
        <dbReference type="Google" id="ProtNLM"/>
    </source>
</evidence>
<dbReference type="RefSeq" id="WP_246510413.1">
    <property type="nucleotide sequence ID" value="NZ_JACHIN010000017.1"/>
</dbReference>
<reference evidence="3 4" key="1">
    <citation type="submission" date="2020-08" db="EMBL/GenBank/DDBJ databases">
        <title>Genomic Encyclopedia of Type Strains, Phase IV (KMG-IV): sequencing the most valuable type-strain genomes for metagenomic binning, comparative biology and taxonomic classification.</title>
        <authorList>
            <person name="Goeker M."/>
        </authorList>
    </citation>
    <scope>NUCLEOTIDE SEQUENCE [LARGE SCALE GENOMIC DNA]</scope>
    <source>
        <strain evidence="3 4">DSM 45385</strain>
    </source>
</reference>
<evidence type="ECO:0000256" key="2">
    <source>
        <dbReference type="SAM" id="SignalP"/>
    </source>
</evidence>